<dbReference type="Proteomes" id="UP001324427">
    <property type="component" value="Unassembled WGS sequence"/>
</dbReference>
<sequence length="94" mass="10002">MPTVTAAATQDIAGLRQQILANAKYIFPHHAFDYPGDAAARAMPLAEVLDVIARDLMPDVLVAGVATDDLALALGNLLGIMAGVIARRPEFWTM</sequence>
<reference evidence="1 2" key="1">
    <citation type="submission" date="2021-11" db="EMBL/GenBank/DDBJ databases">
        <title>Black yeast isolated from Biological Soil Crust.</title>
        <authorList>
            <person name="Kurbessoian T."/>
        </authorList>
    </citation>
    <scope>NUCLEOTIDE SEQUENCE [LARGE SCALE GENOMIC DNA]</scope>
    <source>
        <strain evidence="1 2">CCFEE 5522</strain>
    </source>
</reference>
<name>A0AAV9J363_9PEZI</name>
<dbReference type="AlphaFoldDB" id="A0AAV9J363"/>
<protein>
    <submittedName>
        <fullName evidence="1">Uncharacterized protein</fullName>
    </submittedName>
</protein>
<accession>A0AAV9J363</accession>
<gene>
    <name evidence="1" type="ORF">LTR36_000798</name>
</gene>
<evidence type="ECO:0000313" key="2">
    <source>
        <dbReference type="Proteomes" id="UP001324427"/>
    </source>
</evidence>
<keyword evidence="2" id="KW-1185">Reference proteome</keyword>
<organism evidence="1 2">
    <name type="scientific">Oleoguttula mirabilis</name>
    <dbReference type="NCBI Taxonomy" id="1507867"/>
    <lineage>
        <taxon>Eukaryota</taxon>
        <taxon>Fungi</taxon>
        <taxon>Dikarya</taxon>
        <taxon>Ascomycota</taxon>
        <taxon>Pezizomycotina</taxon>
        <taxon>Dothideomycetes</taxon>
        <taxon>Dothideomycetidae</taxon>
        <taxon>Mycosphaerellales</taxon>
        <taxon>Teratosphaeriaceae</taxon>
        <taxon>Oleoguttula</taxon>
    </lineage>
</organism>
<comment type="caution">
    <text evidence="1">The sequence shown here is derived from an EMBL/GenBank/DDBJ whole genome shotgun (WGS) entry which is preliminary data.</text>
</comment>
<dbReference type="EMBL" id="JAVFHQ010000102">
    <property type="protein sequence ID" value="KAK4539305.1"/>
    <property type="molecule type" value="Genomic_DNA"/>
</dbReference>
<evidence type="ECO:0000313" key="1">
    <source>
        <dbReference type="EMBL" id="KAK4539305.1"/>
    </source>
</evidence>
<proteinExistence type="predicted"/>